<dbReference type="RefSeq" id="WP_249763421.1">
    <property type="nucleotide sequence ID" value="NZ_CAJUXY010000026.1"/>
</dbReference>
<gene>
    <name evidence="3" type="ORF">M5I08_21090</name>
</gene>
<reference evidence="3" key="1">
    <citation type="submission" date="2022-05" db="EMBL/GenBank/DDBJ databases">
        <title>A methanotrophic Mycobacterium dominates a cave microbial ecosystem.</title>
        <authorList>
            <person name="Van Spanning R.J.M."/>
            <person name="Guan Q."/>
            <person name="Melkonian C."/>
            <person name="Gallant J."/>
            <person name="Polerecky L."/>
            <person name="Flot J.-F."/>
            <person name="Brandt B.W."/>
            <person name="Braster M."/>
            <person name="Iturbe Espinoza P."/>
            <person name="Aerts J."/>
            <person name="Meima-Franke M."/>
            <person name="Piersma S.R."/>
            <person name="Bunduc C."/>
            <person name="Ummels R."/>
            <person name="Pain A."/>
            <person name="Fleming E.J."/>
            <person name="van der Wel N."/>
            <person name="Gherman V.D."/>
            <person name="Sarbu S.M."/>
            <person name="Bodelier P.L.E."/>
            <person name="Bitter W."/>
        </authorList>
    </citation>
    <scope>NUCLEOTIDE SEQUENCE</scope>
    <source>
        <strain evidence="3">Sulfur Cave</strain>
    </source>
</reference>
<evidence type="ECO:0000259" key="2">
    <source>
        <dbReference type="Pfam" id="PF02525"/>
    </source>
</evidence>
<dbReference type="InterPro" id="IPR003680">
    <property type="entry name" value="Flavodoxin_fold"/>
</dbReference>
<feature type="domain" description="Flavodoxin-like fold" evidence="2">
    <location>
        <begin position="1"/>
        <end position="32"/>
    </location>
</feature>
<evidence type="ECO:0000256" key="1">
    <source>
        <dbReference type="SAM" id="MobiDB-lite"/>
    </source>
</evidence>
<accession>A0ABY4QTZ0</accession>
<sequence length="85" mass="9864">MWNSGIPYVLKQWIDNVTQPGWAFGFDPERGYTGHHRQESCRRLHQWCLFAWGPHQLRVRFPSTNNGDAEKAAPLKSAEDAGRHF</sequence>
<evidence type="ECO:0000313" key="4">
    <source>
        <dbReference type="Proteomes" id="UP001056610"/>
    </source>
</evidence>
<protein>
    <submittedName>
        <fullName evidence="3">NAD(P)H-dependent oxidoreductase</fullName>
    </submittedName>
</protein>
<dbReference type="SUPFAM" id="SSF52218">
    <property type="entry name" value="Flavoproteins"/>
    <property type="match status" value="1"/>
</dbReference>
<keyword evidence="4" id="KW-1185">Reference proteome</keyword>
<dbReference type="Pfam" id="PF02525">
    <property type="entry name" value="Flavodoxin_2"/>
    <property type="match status" value="1"/>
</dbReference>
<feature type="region of interest" description="Disordered" evidence="1">
    <location>
        <begin position="62"/>
        <end position="85"/>
    </location>
</feature>
<dbReference type="InterPro" id="IPR029039">
    <property type="entry name" value="Flavoprotein-like_sf"/>
</dbReference>
<proteinExistence type="predicted"/>
<dbReference type="Gene3D" id="3.40.50.360">
    <property type="match status" value="1"/>
</dbReference>
<evidence type="ECO:0000313" key="3">
    <source>
        <dbReference type="EMBL" id="UQX13255.1"/>
    </source>
</evidence>
<name>A0ABY4QTZ0_9MYCO</name>
<organism evidence="3 4">
    <name type="scientific">Candidatus Mycobacterium methanotrophicum</name>
    <dbReference type="NCBI Taxonomy" id="2943498"/>
    <lineage>
        <taxon>Bacteria</taxon>
        <taxon>Bacillati</taxon>
        <taxon>Actinomycetota</taxon>
        <taxon>Actinomycetes</taxon>
        <taxon>Mycobacteriales</taxon>
        <taxon>Mycobacteriaceae</taxon>
        <taxon>Mycobacterium</taxon>
    </lineage>
</organism>
<dbReference type="EMBL" id="CP097320">
    <property type="protein sequence ID" value="UQX13255.1"/>
    <property type="molecule type" value="Genomic_DNA"/>
</dbReference>
<dbReference type="Proteomes" id="UP001056610">
    <property type="component" value="Chromosome"/>
</dbReference>
<feature type="compositionally biased region" description="Basic and acidic residues" evidence="1">
    <location>
        <begin position="68"/>
        <end position="85"/>
    </location>
</feature>